<feature type="domain" description="PTM/DIR17-like Tudor" evidence="2">
    <location>
        <begin position="13"/>
        <end position="59"/>
    </location>
</feature>
<feature type="compositionally biased region" description="Basic and acidic residues" evidence="1">
    <location>
        <begin position="713"/>
        <end position="723"/>
    </location>
</feature>
<feature type="compositionally biased region" description="Acidic residues" evidence="1">
    <location>
        <begin position="668"/>
        <end position="679"/>
    </location>
</feature>
<evidence type="ECO:0000313" key="4">
    <source>
        <dbReference type="Proteomes" id="UP000794436"/>
    </source>
</evidence>
<keyword evidence="4" id="KW-1185">Reference proteome</keyword>
<dbReference type="CDD" id="cd20401">
    <property type="entry name" value="Tudor_AtPTM-like"/>
    <property type="match status" value="1"/>
</dbReference>
<feature type="region of interest" description="Disordered" evidence="1">
    <location>
        <begin position="48"/>
        <end position="83"/>
    </location>
</feature>
<proteinExistence type="predicted"/>
<dbReference type="Proteomes" id="UP000794436">
    <property type="component" value="Unassembled WGS sequence"/>
</dbReference>
<comment type="caution">
    <text evidence="3">The sequence shown here is derived from an EMBL/GenBank/DDBJ whole genome shotgun (WGS) entry which is preliminary data.</text>
</comment>
<feature type="region of interest" description="Disordered" evidence="1">
    <location>
        <begin position="191"/>
        <end position="243"/>
    </location>
</feature>
<feature type="compositionally biased region" description="Polar residues" evidence="1">
    <location>
        <begin position="787"/>
        <end position="802"/>
    </location>
</feature>
<dbReference type="InterPro" id="IPR035441">
    <property type="entry name" value="TFIIS/LEDGF_dom_sf"/>
</dbReference>
<feature type="compositionally biased region" description="Acidic residues" evidence="1">
    <location>
        <begin position="48"/>
        <end position="58"/>
    </location>
</feature>
<dbReference type="EMBL" id="SPLM01000144">
    <property type="protein sequence ID" value="TMW57251.1"/>
    <property type="molecule type" value="Genomic_DNA"/>
</dbReference>
<dbReference type="InterPro" id="IPR047365">
    <property type="entry name" value="Tudor_AtPTM-like"/>
</dbReference>
<dbReference type="SUPFAM" id="SSF47676">
    <property type="entry name" value="Conserved domain common to transcription factors TFIIS, elongin A, CRSP70"/>
    <property type="match status" value="1"/>
</dbReference>
<dbReference type="OrthoDB" id="168141at2759"/>
<sequence length="828" mass="90881">MARTQRTPRFPMGTRVLKHFVGYPKPFGGTVDRFSTHSGFYHISYDDGDSEEMTEEDVETHFKSLPKKKRSAPSPKDDRSDASSSLLLLASKPTASSGAKTESPRERITPIPSRSVEDVDVSVEEINRLMGKLICKPVVDERGEETVVKGTVSSYFPATKMYRILYFNGTCDDLTHDEVLESLPVVVAVPSPRSDAKKRKGGEKSPTSPKRVKTLNLTNDKPITTSSEDDRSQSKKNGNLANGTINRGATYEVADKNNVLNRSGAYNIVRKVLYIVASNKAVTTDLKNEQLKILSNDQLKSKQALIQFVEKDGLKSLHECLSLWVKSKDTEQGVLLVLKVLVSLPGITVDRVRESGMGKKLGDIRKCRDMPQMNQETIDLAMWLIKDWKSKFSDGDKKTSDRENKPKKSKDAMPVKEVKAPEAVSPRSNENGLKKTARGSNSADHLRHIMRDKGSRRLGPAHAHRARRSTVLLEAVKQRVMQNTEAAEKEKTREERASKEDVWTSSRVKFGKIDTLEFNKDVQVALLLSNGRLFKLPAKLKKGSQEEKPLKSILRVKLAPSDQEKLINRELLSMNDAMDGSNASTTMADGARDESKSSGLDSTHDEPMDEDVDDQASVGLKPPSPPRPHFSSAEESDLFIDVKLVEDNPSSAEPTPVDLEGNDGSSAVDEDEPMEEANEEETKTADVQGNNENGEPEDTSESTQPNEEEGSTEDTKPTEKSESIEDVAVGKNGAAEDDKLNIGEPLATGMLNPVASPITSVSSDSPSSPESGEISDDDEVEEENKEMSPSASESTAQSTVDQGASEMEVDPSSTLCEDVRDVQTSSSI</sequence>
<feature type="compositionally biased region" description="Basic and acidic residues" evidence="1">
    <location>
        <begin position="486"/>
        <end position="502"/>
    </location>
</feature>
<evidence type="ECO:0000259" key="2">
    <source>
        <dbReference type="Pfam" id="PF21743"/>
    </source>
</evidence>
<feature type="compositionally biased region" description="Basic and acidic residues" evidence="1">
    <location>
        <begin position="393"/>
        <end position="420"/>
    </location>
</feature>
<feature type="compositionally biased region" description="Acidic residues" evidence="1">
    <location>
        <begin position="773"/>
        <end position="784"/>
    </location>
</feature>
<dbReference type="AlphaFoldDB" id="A0A8K1C6D1"/>
<feature type="region of interest" description="Disordered" evidence="1">
    <location>
        <begin position="483"/>
        <end position="502"/>
    </location>
</feature>
<organism evidence="3 4">
    <name type="scientific">Pythium oligandrum</name>
    <name type="common">Mycoparasitic fungus</name>
    <dbReference type="NCBI Taxonomy" id="41045"/>
    <lineage>
        <taxon>Eukaryota</taxon>
        <taxon>Sar</taxon>
        <taxon>Stramenopiles</taxon>
        <taxon>Oomycota</taxon>
        <taxon>Peronosporomycetes</taxon>
        <taxon>Pythiales</taxon>
        <taxon>Pythiaceae</taxon>
        <taxon>Pythium</taxon>
    </lineage>
</organism>
<protein>
    <recommendedName>
        <fullName evidence="2">PTM/DIR17-like Tudor domain-containing protein</fullName>
    </recommendedName>
</protein>
<dbReference type="Gene3D" id="2.30.30.140">
    <property type="match status" value="1"/>
</dbReference>
<name>A0A8K1C6D1_PYTOL</name>
<accession>A0A8K1C6D1</accession>
<feature type="compositionally biased region" description="Acidic residues" evidence="1">
    <location>
        <begin position="694"/>
        <end position="712"/>
    </location>
</feature>
<feature type="region of interest" description="Disordered" evidence="1">
    <location>
        <begin position="577"/>
        <end position="828"/>
    </location>
</feature>
<reference evidence="3" key="1">
    <citation type="submission" date="2019-03" db="EMBL/GenBank/DDBJ databases">
        <title>Long read genome sequence of the mycoparasitic Pythium oligandrum ATCC 38472 isolated from sugarbeet rhizosphere.</title>
        <authorList>
            <person name="Gaulin E."/>
        </authorList>
    </citation>
    <scope>NUCLEOTIDE SEQUENCE</scope>
    <source>
        <strain evidence="3">ATCC 38472_TT</strain>
    </source>
</reference>
<gene>
    <name evidence="3" type="ORF">Poli38472_003176</name>
</gene>
<feature type="compositionally biased region" description="Polar residues" evidence="1">
    <location>
        <begin position="215"/>
        <end position="226"/>
    </location>
</feature>
<feature type="region of interest" description="Disordered" evidence="1">
    <location>
        <begin position="393"/>
        <end position="446"/>
    </location>
</feature>
<evidence type="ECO:0000256" key="1">
    <source>
        <dbReference type="SAM" id="MobiDB-lite"/>
    </source>
</evidence>
<evidence type="ECO:0000313" key="3">
    <source>
        <dbReference type="EMBL" id="TMW57251.1"/>
    </source>
</evidence>
<feature type="compositionally biased region" description="Low complexity" evidence="1">
    <location>
        <begin position="756"/>
        <end position="772"/>
    </location>
</feature>
<dbReference type="Pfam" id="PF21743">
    <property type="entry name" value="PTM_DIR17_Tudor"/>
    <property type="match status" value="1"/>
</dbReference>
<feature type="compositionally biased region" description="Basic and acidic residues" evidence="1">
    <location>
        <begin position="590"/>
        <end position="606"/>
    </location>
</feature>